<proteinExistence type="predicted"/>
<accession>A0AB39UW16</accession>
<protein>
    <submittedName>
        <fullName evidence="1">Uncharacterized protein</fullName>
    </submittedName>
</protein>
<evidence type="ECO:0000313" key="1">
    <source>
        <dbReference type="EMBL" id="XDT72171.1"/>
    </source>
</evidence>
<reference evidence="1" key="1">
    <citation type="submission" date="2024-05" db="EMBL/GenBank/DDBJ databases">
        <title>Genome sequencing of novel strain.</title>
        <authorList>
            <person name="Ganbat D."/>
            <person name="Ganbat S."/>
            <person name="Lee S.-J."/>
        </authorList>
    </citation>
    <scope>NUCLEOTIDE SEQUENCE</scope>
    <source>
        <strain evidence="1">SMD15-11</strain>
    </source>
</reference>
<sequence length="50" mass="5421">MKRKPDMLKTVLMVFVVGLLVSGVTTLTHAERKDAPAISATWAPDQGALR</sequence>
<organism evidence="1">
    <name type="scientific">Thermohahella caldifontis</name>
    <dbReference type="NCBI Taxonomy" id="3142973"/>
    <lineage>
        <taxon>Bacteria</taxon>
        <taxon>Pseudomonadati</taxon>
        <taxon>Pseudomonadota</taxon>
        <taxon>Gammaproteobacteria</taxon>
        <taxon>Oceanospirillales</taxon>
        <taxon>Hahellaceae</taxon>
        <taxon>Thermohahella</taxon>
    </lineage>
</organism>
<dbReference type="KEGG" id="tcd:AAIA72_15445"/>
<dbReference type="EMBL" id="CP154858">
    <property type="protein sequence ID" value="XDT72171.1"/>
    <property type="molecule type" value="Genomic_DNA"/>
</dbReference>
<gene>
    <name evidence="1" type="ORF">AAIA72_15445</name>
</gene>
<dbReference type="AlphaFoldDB" id="A0AB39UW16"/>
<dbReference type="RefSeq" id="WP_369601183.1">
    <property type="nucleotide sequence ID" value="NZ_CP154858.1"/>
</dbReference>
<name>A0AB39UW16_9GAMM</name>